<sequence>MVLMTSTIIGRRPVQSPVPLLPIDRVTIDEGVASGTFVRRPDEVAESRYRCHLIAISSDSKSSFIRCRCLKVNLSTGLTDCFMLSFDNHLLQVSLTQSSVITVLITSTNCQLRKIRLYMRFLLL</sequence>
<protein>
    <submittedName>
        <fullName evidence="1 3">Uncharacterized protein</fullName>
    </submittedName>
</protein>
<evidence type="ECO:0000313" key="2">
    <source>
        <dbReference type="Proteomes" id="UP000270296"/>
    </source>
</evidence>
<organism evidence="3">
    <name type="scientific">Soboliphyme baturini</name>
    <dbReference type="NCBI Taxonomy" id="241478"/>
    <lineage>
        <taxon>Eukaryota</taxon>
        <taxon>Metazoa</taxon>
        <taxon>Ecdysozoa</taxon>
        <taxon>Nematoda</taxon>
        <taxon>Enoplea</taxon>
        <taxon>Dorylaimia</taxon>
        <taxon>Dioctophymatida</taxon>
        <taxon>Dioctophymatoidea</taxon>
        <taxon>Soboliphymatidae</taxon>
        <taxon>Soboliphyme</taxon>
    </lineage>
</organism>
<reference evidence="3" key="1">
    <citation type="submission" date="2016-06" db="UniProtKB">
        <authorList>
            <consortium name="WormBaseParasite"/>
        </authorList>
    </citation>
    <scope>IDENTIFICATION</scope>
</reference>
<dbReference type="Proteomes" id="UP000270296">
    <property type="component" value="Unassembled WGS sequence"/>
</dbReference>
<dbReference type="WBParaSite" id="SBAD_0000903101-mRNA-1">
    <property type="protein sequence ID" value="SBAD_0000903101-mRNA-1"/>
    <property type="gene ID" value="SBAD_0000903101"/>
</dbReference>
<proteinExistence type="predicted"/>
<name>A0A183IYM0_9BILA</name>
<keyword evidence="2" id="KW-1185">Reference proteome</keyword>
<dbReference type="EMBL" id="UZAM01011891">
    <property type="protein sequence ID" value="VDP18840.1"/>
    <property type="molecule type" value="Genomic_DNA"/>
</dbReference>
<gene>
    <name evidence="1" type="ORF">SBAD_LOCUS8718</name>
</gene>
<dbReference type="AlphaFoldDB" id="A0A183IYM0"/>
<reference evidence="1 2" key="2">
    <citation type="submission" date="2018-11" db="EMBL/GenBank/DDBJ databases">
        <authorList>
            <consortium name="Pathogen Informatics"/>
        </authorList>
    </citation>
    <scope>NUCLEOTIDE SEQUENCE [LARGE SCALE GENOMIC DNA]</scope>
</reference>
<accession>A0A183IYM0</accession>
<evidence type="ECO:0000313" key="3">
    <source>
        <dbReference type="WBParaSite" id="SBAD_0000903101-mRNA-1"/>
    </source>
</evidence>
<evidence type="ECO:0000313" key="1">
    <source>
        <dbReference type="EMBL" id="VDP18840.1"/>
    </source>
</evidence>